<feature type="repeat" description="ANK" evidence="3">
    <location>
        <begin position="638"/>
        <end position="670"/>
    </location>
</feature>
<accession>A0A194VIZ8</accession>
<dbReference type="EMBL" id="KN796121">
    <property type="protein sequence ID" value="KUI64119.1"/>
    <property type="molecule type" value="Genomic_DNA"/>
</dbReference>
<reference evidence="4" key="1">
    <citation type="submission" date="2014-12" db="EMBL/GenBank/DDBJ databases">
        <title>Genome Sequence of Valsa Canker Pathogens Uncovers a Specific Adaption of Colonization on Woody Bark.</title>
        <authorList>
            <person name="Yin Z."/>
            <person name="Liu H."/>
            <person name="Gao X."/>
            <person name="Li Z."/>
            <person name="Song N."/>
            <person name="Ke X."/>
            <person name="Dai Q."/>
            <person name="Wu Y."/>
            <person name="Sun Y."/>
            <person name="Xu J.-R."/>
            <person name="Kang Z.K."/>
            <person name="Wang L."/>
            <person name="Huang L."/>
        </authorList>
    </citation>
    <scope>NUCLEOTIDE SEQUENCE [LARGE SCALE GENOMIC DNA]</scope>
    <source>
        <strain evidence="4">03-8</strain>
    </source>
</reference>
<dbReference type="Gene3D" id="1.25.40.20">
    <property type="entry name" value="Ankyrin repeat-containing domain"/>
    <property type="match status" value="3"/>
</dbReference>
<protein>
    <submittedName>
        <fullName evidence="4">Uncharacterized protein</fullName>
    </submittedName>
</protein>
<dbReference type="PROSITE" id="PS50088">
    <property type="entry name" value="ANK_REPEAT"/>
    <property type="match status" value="3"/>
</dbReference>
<evidence type="ECO:0000256" key="2">
    <source>
        <dbReference type="ARBA" id="ARBA00023043"/>
    </source>
</evidence>
<dbReference type="SMART" id="SM00248">
    <property type="entry name" value="ANK"/>
    <property type="match status" value="9"/>
</dbReference>
<dbReference type="PROSITE" id="PS50297">
    <property type="entry name" value="ANK_REP_REGION"/>
    <property type="match status" value="3"/>
</dbReference>
<evidence type="ECO:0000313" key="5">
    <source>
        <dbReference type="Proteomes" id="UP000078559"/>
    </source>
</evidence>
<keyword evidence="2 3" id="KW-0040">ANK repeat</keyword>
<dbReference type="PANTHER" id="PTHR24198">
    <property type="entry name" value="ANKYRIN REPEAT AND PROTEIN KINASE DOMAIN-CONTAINING PROTEIN"/>
    <property type="match status" value="1"/>
</dbReference>
<dbReference type="SUPFAM" id="SSF48403">
    <property type="entry name" value="Ankyrin repeat"/>
    <property type="match status" value="2"/>
</dbReference>
<dbReference type="SMR" id="A0A194VIZ8"/>
<keyword evidence="5" id="KW-1185">Reference proteome</keyword>
<dbReference type="PANTHER" id="PTHR24198:SF165">
    <property type="entry name" value="ANKYRIN REPEAT-CONTAINING PROTEIN-RELATED"/>
    <property type="match status" value="1"/>
</dbReference>
<sequence length="724" mass="81067">MKAAWEYLANSMELFLEKQLYLDLESVFRSFMELGFHNDWIDIRMGHQYLYLAVKAGCADTVRTLLRKGCRLDIFYTDHVRNSTIAAALENKDLECVGLLLEHCDVNRIMQYFNGDPSTTNFCLFTEAFHNGDELYKQALGLFLKHDADVDARFLYLFDSRTLWNRFCTGNNIPKEWQFSVLEWCFYHNRPLYKQLRPYSKVKPSQTTRAGVLGALELGLHSLQDYLQGVRLIDPDTKDRFLQVILAEQFVFTDECYMTSETLRADPNTALSLLEFGVDPTLSLLNKPHDMFSGVIRHAALAQDDIARGGWMNVIKLLVEKDISPGPDALETAVRSHDINLLRYLTGCIPNIADEGRHALAIAASQSDFEAVTLLLETGVNVNAYVQSGKDQVTILAFAISQYEHPYCGSCSGAIKAASYGMMRYLIRNRAKLIAFSDDWHPCQFLQFLLRETPPNSELARKVQYMVEDFIDFTHPSTPSNGLLEACAWGTSRFSNVANQERLETFEYLLQKGAKVYSGVVIAPLILRESRQQLIQTLIDAGADIHAYSFLNYRFTFQRPVTPLQAAALIGNEQLLRKLLDMGAEVNQNPSPKDAATALQCICQWKAITPEEGLRRLRIIKILLDHGAEVATSPCGRSGRTASQHAAVQGSLDVAIILLHHGANVNDASAREENALDLAALMGRMDMVQCLLNANAVSYRPGRTGYDGAIEWARGGGGTSPSQS</sequence>
<dbReference type="InterPro" id="IPR036770">
    <property type="entry name" value="Ankyrin_rpt-contain_sf"/>
</dbReference>
<feature type="repeat" description="ANK" evidence="3">
    <location>
        <begin position="559"/>
        <end position="591"/>
    </location>
</feature>
<name>A0A194VIZ8_CYTMA</name>
<feature type="repeat" description="ANK" evidence="3">
    <location>
        <begin position="355"/>
        <end position="387"/>
    </location>
</feature>
<dbReference type="Pfam" id="PF12796">
    <property type="entry name" value="Ank_2"/>
    <property type="match status" value="1"/>
</dbReference>
<gene>
    <name evidence="4" type="ORF">VM1G_10918</name>
</gene>
<evidence type="ECO:0000256" key="1">
    <source>
        <dbReference type="ARBA" id="ARBA00022737"/>
    </source>
</evidence>
<evidence type="ECO:0000256" key="3">
    <source>
        <dbReference type="PROSITE-ProRule" id="PRU00023"/>
    </source>
</evidence>
<dbReference type="Proteomes" id="UP000078559">
    <property type="component" value="Unassembled WGS sequence"/>
</dbReference>
<dbReference type="InterPro" id="IPR002110">
    <property type="entry name" value="Ankyrin_rpt"/>
</dbReference>
<proteinExistence type="predicted"/>
<dbReference type="OrthoDB" id="539213at2759"/>
<evidence type="ECO:0000313" key="4">
    <source>
        <dbReference type="EMBL" id="KUI64119.1"/>
    </source>
</evidence>
<dbReference type="AlphaFoldDB" id="A0A194VIZ8"/>
<keyword evidence="1" id="KW-0677">Repeat</keyword>
<organism evidence="4 5">
    <name type="scientific">Cytospora mali</name>
    <name type="common">Apple Valsa canker fungus</name>
    <name type="synonym">Valsa mali</name>
    <dbReference type="NCBI Taxonomy" id="578113"/>
    <lineage>
        <taxon>Eukaryota</taxon>
        <taxon>Fungi</taxon>
        <taxon>Dikarya</taxon>
        <taxon>Ascomycota</taxon>
        <taxon>Pezizomycotina</taxon>
        <taxon>Sordariomycetes</taxon>
        <taxon>Sordariomycetidae</taxon>
        <taxon>Diaporthales</taxon>
        <taxon>Cytosporaceae</taxon>
        <taxon>Cytospora</taxon>
    </lineage>
</organism>